<dbReference type="AlphaFoldDB" id="A0A0B7BUU6"/>
<feature type="non-terminal residue" evidence="1">
    <location>
        <position position="56"/>
    </location>
</feature>
<protein>
    <submittedName>
        <fullName evidence="1">Uncharacterized protein</fullName>
    </submittedName>
</protein>
<sequence>MDSLLMARERLNIFHHRCLRKIMNIRLYDKIINSDILQRANLASSMDMLSGRRLRW</sequence>
<evidence type="ECO:0000313" key="1">
    <source>
        <dbReference type="EMBL" id="CEK96151.1"/>
    </source>
</evidence>
<proteinExistence type="predicted"/>
<dbReference type="EMBL" id="HACG01049286">
    <property type="protein sequence ID" value="CEK96151.1"/>
    <property type="molecule type" value="Transcribed_RNA"/>
</dbReference>
<name>A0A0B7BUU6_9EUPU</name>
<organism evidence="1">
    <name type="scientific">Arion vulgaris</name>
    <dbReference type="NCBI Taxonomy" id="1028688"/>
    <lineage>
        <taxon>Eukaryota</taxon>
        <taxon>Metazoa</taxon>
        <taxon>Spiralia</taxon>
        <taxon>Lophotrochozoa</taxon>
        <taxon>Mollusca</taxon>
        <taxon>Gastropoda</taxon>
        <taxon>Heterobranchia</taxon>
        <taxon>Euthyneura</taxon>
        <taxon>Panpulmonata</taxon>
        <taxon>Eupulmonata</taxon>
        <taxon>Stylommatophora</taxon>
        <taxon>Helicina</taxon>
        <taxon>Arionoidea</taxon>
        <taxon>Arionidae</taxon>
        <taxon>Arion</taxon>
    </lineage>
</organism>
<reference evidence="1" key="1">
    <citation type="submission" date="2014-12" db="EMBL/GenBank/DDBJ databases">
        <title>Insight into the proteome of Arion vulgaris.</title>
        <authorList>
            <person name="Aradska J."/>
            <person name="Bulat T."/>
            <person name="Smidak R."/>
            <person name="Sarate P."/>
            <person name="Gangsoo J."/>
            <person name="Sialana F."/>
            <person name="Bilban M."/>
            <person name="Lubec G."/>
        </authorList>
    </citation>
    <scope>NUCLEOTIDE SEQUENCE</scope>
    <source>
        <tissue evidence="1">Skin</tissue>
    </source>
</reference>
<accession>A0A0B7BUU6</accession>
<gene>
    <name evidence="1" type="primary">ORF210768</name>
</gene>